<evidence type="ECO:0000256" key="8">
    <source>
        <dbReference type="ARBA" id="ARBA00023136"/>
    </source>
</evidence>
<keyword evidence="11" id="KW-0868">Chloride</keyword>
<dbReference type="PANTHER" id="PTHR12424:SF8">
    <property type="entry name" value="PROTEIN TWEETY"/>
    <property type="match status" value="1"/>
</dbReference>
<evidence type="ECO:0000256" key="9">
    <source>
        <dbReference type="ARBA" id="ARBA00023173"/>
    </source>
</evidence>
<dbReference type="GO" id="GO:0005229">
    <property type="term" value="F:intracellularly calcium-gated chloride channel activity"/>
    <property type="evidence" value="ECO:0007669"/>
    <property type="project" value="TreeGrafter"/>
</dbReference>
<evidence type="ECO:0000256" key="4">
    <source>
        <dbReference type="ARBA" id="ARBA00022475"/>
    </source>
</evidence>
<dbReference type="GO" id="GO:0072320">
    <property type="term" value="F:volume-sensitive chloride channel activity"/>
    <property type="evidence" value="ECO:0007669"/>
    <property type="project" value="TreeGrafter"/>
</dbReference>
<evidence type="ECO:0000256" key="6">
    <source>
        <dbReference type="ARBA" id="ARBA00022989"/>
    </source>
</evidence>
<comment type="caution">
    <text evidence="14">The sequence shown here is derived from an EMBL/GenBank/DDBJ whole genome shotgun (WGS) entry which is preliminary data.</text>
</comment>
<dbReference type="OrthoDB" id="10291579at2759"/>
<accession>A0A835Z969</accession>
<keyword evidence="5 13" id="KW-0812">Transmembrane</keyword>
<evidence type="ECO:0000256" key="13">
    <source>
        <dbReference type="SAM" id="Phobius"/>
    </source>
</evidence>
<feature type="transmembrane region" description="Helical" evidence="13">
    <location>
        <begin position="249"/>
        <end position="272"/>
    </location>
</feature>
<comment type="subcellular location">
    <subcellularLocation>
        <location evidence="1">Cell membrane</location>
        <topology evidence="1">Multi-pass membrane protein</topology>
    </subcellularLocation>
</comment>
<keyword evidence="10" id="KW-0325">Glycoprotein</keyword>
<keyword evidence="7" id="KW-0406">Ion transport</keyword>
<proteinExistence type="inferred from homology"/>
<dbReference type="GO" id="GO:0005886">
    <property type="term" value="C:plasma membrane"/>
    <property type="evidence" value="ECO:0007669"/>
    <property type="project" value="UniProtKB-SubCell"/>
</dbReference>
<keyword evidence="3" id="KW-0813">Transport</keyword>
<feature type="transmembrane region" description="Helical" evidence="13">
    <location>
        <begin position="120"/>
        <end position="141"/>
    </location>
</feature>
<protein>
    <submittedName>
        <fullName evidence="14">Tweety-domain-containing protein</fullName>
    </submittedName>
</protein>
<sequence>MRLGPVRRVGSATSFSSQCSRRRAQSCVMQACALFRHISAGFDVPVELKYSRSRWESAQVVPVDDYQAPVYSPNSVAEINHDGFSGIRENQFDPSNKDYTDGIIWGKAKRKEPGGNGAKICFWVLWLIAAAGAGVSLGGFIDLNSQVNDASDIMVEAAGIVTGVQNLAYNAFGTATTIIDTIDNLLENAQQCVFAQVDVQHLTDLRTQLEDIIARLLQVQQSTALQDISTKLLHVNQQVDNTVVWRRNLVIVIFTFDLACLLAFAALGYLVVKSGGRTSDMSKRTKCCVTCVVVPLAMFIAVGSWGVLAAASAGAMLDGDFCQNPNANVLVMVKDNPLVTFYMTCTGDNAVYTALEVAQEAMLQAATSLAPKAAQLETLAQRASPTCETLVTTFLTNFHNASYQLFNVLGEAQTALSCRTINGLFVDAVHQTACDDLNNSIGLLFLGLLMLSVPLMLAVLVWRLMVAQAEALEKRYQEEEDLNDAEAVAKTEGMPLKSGAGGKVMQMQSDTVMAEALQNELRKHFQCPVAARRAMPAAARRAMLAAARRAVLAAAQRATTAARRVRQQRGAQCWRQCDARDARGGAACNVSSAVCGASESGDAHSFRYHRVRYEIVVLIAQRAFQAVVHDPCERHAAHIGVKHRSDVNYVICFGKYDGGAGRVRWDRCPRSD</sequence>
<keyword evidence="12" id="KW-0407">Ion channel</keyword>
<keyword evidence="4" id="KW-1003">Cell membrane</keyword>
<feature type="transmembrane region" description="Helical" evidence="13">
    <location>
        <begin position="292"/>
        <end position="317"/>
    </location>
</feature>
<dbReference type="Pfam" id="PF04906">
    <property type="entry name" value="Tweety"/>
    <property type="match status" value="1"/>
</dbReference>
<evidence type="ECO:0000256" key="5">
    <source>
        <dbReference type="ARBA" id="ARBA00022692"/>
    </source>
</evidence>
<evidence type="ECO:0000256" key="7">
    <source>
        <dbReference type="ARBA" id="ARBA00023065"/>
    </source>
</evidence>
<comment type="similarity">
    <text evidence="2">Belongs to the tweety family.</text>
</comment>
<dbReference type="Proteomes" id="UP000664859">
    <property type="component" value="Unassembled WGS sequence"/>
</dbReference>
<gene>
    <name evidence="14" type="ORF">JKP88DRAFT_305079</name>
</gene>
<reference evidence="14" key="1">
    <citation type="submission" date="2021-02" db="EMBL/GenBank/DDBJ databases">
        <title>First Annotated Genome of the Yellow-green Alga Tribonema minus.</title>
        <authorList>
            <person name="Mahan K.M."/>
        </authorList>
    </citation>
    <scope>NUCLEOTIDE SEQUENCE</scope>
    <source>
        <strain evidence="14">UTEX B ZZ1240</strain>
    </source>
</reference>
<evidence type="ECO:0000256" key="1">
    <source>
        <dbReference type="ARBA" id="ARBA00004651"/>
    </source>
</evidence>
<evidence type="ECO:0000256" key="10">
    <source>
        <dbReference type="ARBA" id="ARBA00023180"/>
    </source>
</evidence>
<keyword evidence="9" id="KW-0869">Chloride channel</keyword>
<evidence type="ECO:0000313" key="15">
    <source>
        <dbReference type="Proteomes" id="UP000664859"/>
    </source>
</evidence>
<dbReference type="GO" id="GO:0034707">
    <property type="term" value="C:chloride channel complex"/>
    <property type="evidence" value="ECO:0007669"/>
    <property type="project" value="UniProtKB-KW"/>
</dbReference>
<dbReference type="PANTHER" id="PTHR12424">
    <property type="entry name" value="TWEETY-RELATED"/>
    <property type="match status" value="1"/>
</dbReference>
<dbReference type="EMBL" id="JAFCMP010000073">
    <property type="protein sequence ID" value="KAG5188249.1"/>
    <property type="molecule type" value="Genomic_DNA"/>
</dbReference>
<evidence type="ECO:0000313" key="14">
    <source>
        <dbReference type="EMBL" id="KAG5188249.1"/>
    </source>
</evidence>
<evidence type="ECO:0000256" key="2">
    <source>
        <dbReference type="ARBA" id="ARBA00009849"/>
    </source>
</evidence>
<name>A0A835Z969_9STRA</name>
<dbReference type="InterPro" id="IPR006990">
    <property type="entry name" value="Tweety"/>
</dbReference>
<keyword evidence="15" id="KW-1185">Reference proteome</keyword>
<keyword evidence="8 13" id="KW-0472">Membrane</keyword>
<dbReference type="AlphaFoldDB" id="A0A835Z969"/>
<organism evidence="14 15">
    <name type="scientific">Tribonema minus</name>
    <dbReference type="NCBI Taxonomy" id="303371"/>
    <lineage>
        <taxon>Eukaryota</taxon>
        <taxon>Sar</taxon>
        <taxon>Stramenopiles</taxon>
        <taxon>Ochrophyta</taxon>
        <taxon>PX clade</taxon>
        <taxon>Xanthophyceae</taxon>
        <taxon>Tribonematales</taxon>
        <taxon>Tribonemataceae</taxon>
        <taxon>Tribonema</taxon>
    </lineage>
</organism>
<evidence type="ECO:0000256" key="12">
    <source>
        <dbReference type="ARBA" id="ARBA00023303"/>
    </source>
</evidence>
<feature type="transmembrane region" description="Helical" evidence="13">
    <location>
        <begin position="441"/>
        <end position="465"/>
    </location>
</feature>
<evidence type="ECO:0000256" key="3">
    <source>
        <dbReference type="ARBA" id="ARBA00022448"/>
    </source>
</evidence>
<keyword evidence="6 13" id="KW-1133">Transmembrane helix</keyword>
<evidence type="ECO:0000256" key="11">
    <source>
        <dbReference type="ARBA" id="ARBA00023214"/>
    </source>
</evidence>